<feature type="region of interest" description="Disordered" evidence="2">
    <location>
        <begin position="1"/>
        <end position="21"/>
    </location>
</feature>
<proteinExistence type="predicted"/>
<evidence type="ECO:0000256" key="2">
    <source>
        <dbReference type="SAM" id="MobiDB-lite"/>
    </source>
</evidence>
<dbReference type="HOGENOM" id="CLU_091983_0_0_11"/>
<dbReference type="InterPro" id="IPR000868">
    <property type="entry name" value="Isochorismatase-like_dom"/>
</dbReference>
<feature type="compositionally biased region" description="Acidic residues" evidence="2">
    <location>
        <begin position="8"/>
        <end position="21"/>
    </location>
</feature>
<dbReference type="AlphaFoldDB" id="C7NLT5"/>
<dbReference type="InterPro" id="IPR036380">
    <property type="entry name" value="Isochorismatase-like_sf"/>
</dbReference>
<dbReference type="EMBL" id="CP001686">
    <property type="protein sequence ID" value="ACV05751.1"/>
    <property type="molecule type" value="Genomic_DNA"/>
</dbReference>
<dbReference type="Gene3D" id="3.40.50.850">
    <property type="entry name" value="Isochorismatase-like"/>
    <property type="match status" value="1"/>
</dbReference>
<dbReference type="GO" id="GO:0016787">
    <property type="term" value="F:hydrolase activity"/>
    <property type="evidence" value="ECO:0007669"/>
    <property type="project" value="UniProtKB-KW"/>
</dbReference>
<keyword evidence="5" id="KW-1185">Reference proteome</keyword>
<evidence type="ECO:0000313" key="5">
    <source>
        <dbReference type="Proteomes" id="UP000006666"/>
    </source>
</evidence>
<evidence type="ECO:0000256" key="1">
    <source>
        <dbReference type="ARBA" id="ARBA00022801"/>
    </source>
</evidence>
<organism evidence="4 5">
    <name type="scientific">Kytococcus sedentarius (strain ATCC 14392 / DSM 20547 / JCM 11482 / CCUG 33030 / NBRC 15357 / NCTC 11040 / CCM 314 / 541)</name>
    <name type="common">Micrococcus sedentarius</name>
    <dbReference type="NCBI Taxonomy" id="478801"/>
    <lineage>
        <taxon>Bacteria</taxon>
        <taxon>Bacillati</taxon>
        <taxon>Actinomycetota</taxon>
        <taxon>Actinomycetes</taxon>
        <taxon>Micrococcales</taxon>
        <taxon>Kytococcaceae</taxon>
        <taxon>Kytococcus</taxon>
    </lineage>
</organism>
<evidence type="ECO:0000259" key="3">
    <source>
        <dbReference type="Pfam" id="PF00857"/>
    </source>
</evidence>
<gene>
    <name evidence="4" type="ordered locus">Ksed_06910</name>
</gene>
<dbReference type="RefSeq" id="WP_012802166.1">
    <property type="nucleotide sequence ID" value="NC_013169.1"/>
</dbReference>
<feature type="domain" description="Isochorismatase-like" evidence="3">
    <location>
        <begin position="38"/>
        <end position="204"/>
    </location>
</feature>
<reference evidence="4 5" key="1">
    <citation type="journal article" date="2009" name="Stand. Genomic Sci.">
        <title>Complete genome sequence of Kytococcus sedentarius type strain (541).</title>
        <authorList>
            <person name="Sims D."/>
            <person name="Brettin T."/>
            <person name="Detter J.C."/>
            <person name="Han C."/>
            <person name="Lapidus A."/>
            <person name="Copeland A."/>
            <person name="Glavina Del Rio T."/>
            <person name="Nolan M."/>
            <person name="Chen F."/>
            <person name="Lucas S."/>
            <person name="Tice H."/>
            <person name="Cheng J.F."/>
            <person name="Bruce D."/>
            <person name="Goodwin L."/>
            <person name="Pitluck S."/>
            <person name="Ovchinnikova G."/>
            <person name="Pati A."/>
            <person name="Ivanova N."/>
            <person name="Mavrommatis K."/>
            <person name="Chen A."/>
            <person name="Palaniappan K."/>
            <person name="D'haeseleer P."/>
            <person name="Chain P."/>
            <person name="Bristow J."/>
            <person name="Eisen J.A."/>
            <person name="Markowitz V."/>
            <person name="Hugenholtz P."/>
            <person name="Schneider S."/>
            <person name="Goker M."/>
            <person name="Pukall R."/>
            <person name="Kyrpides N.C."/>
            <person name="Klenk H.P."/>
        </authorList>
    </citation>
    <scope>NUCLEOTIDE SEQUENCE [LARGE SCALE GENOMIC DNA]</scope>
    <source>
        <strain evidence="5">ATCC 14392 / DSM 20547 / JCM 11482 / CCUG 33030 / NBRC 15357 / NCTC 11040 / CCM 314 / 541</strain>
    </source>
</reference>
<dbReference type="Proteomes" id="UP000006666">
    <property type="component" value="Chromosome"/>
</dbReference>
<dbReference type="eggNOG" id="COG1335">
    <property type="taxonomic scope" value="Bacteria"/>
</dbReference>
<dbReference type="CDD" id="cd00431">
    <property type="entry name" value="cysteine_hydrolases"/>
    <property type="match status" value="1"/>
</dbReference>
<accession>C7NLT5</accession>
<name>C7NLT5_KYTSD</name>
<dbReference type="Pfam" id="PF00857">
    <property type="entry name" value="Isochorismatase"/>
    <property type="match status" value="1"/>
</dbReference>
<keyword evidence="1" id="KW-0378">Hydrolase</keyword>
<evidence type="ECO:0000313" key="4">
    <source>
        <dbReference type="EMBL" id="ACV05751.1"/>
    </source>
</evidence>
<dbReference type="PANTHER" id="PTHR43540">
    <property type="entry name" value="PEROXYUREIDOACRYLATE/UREIDOACRYLATE AMIDOHYDROLASE-RELATED"/>
    <property type="match status" value="1"/>
</dbReference>
<protein>
    <submittedName>
        <fullName evidence="4">Nicotinamidase-like amidase</fullName>
    </submittedName>
</protein>
<dbReference type="KEGG" id="kse:Ksed_06910"/>
<dbReference type="STRING" id="478801.Ksed_06910"/>
<sequence length="215" mass="22835">MTAGTEGSGEDLATESTEDLTEELEEDLAAMGVAPEPWLVVIDPQTLFADSAASPWGSPMFADVVATIRRLVDAHPGRVVITRFVADEEPTGSWVPYYREWPFAQVPDADPLYAVVPELADVDALVVTEPTFGKWRDMLQAVVGETPHLRLAGVATDCCVIATALPAADDGAFVEVVTDACAGSTPENHALALQQMALFAPQVTQVTAAQVLDPS</sequence>
<dbReference type="InterPro" id="IPR050272">
    <property type="entry name" value="Isochorismatase-like_hydrls"/>
</dbReference>
<dbReference type="SUPFAM" id="SSF52499">
    <property type="entry name" value="Isochorismatase-like hydrolases"/>
    <property type="match status" value="1"/>
</dbReference>